<proteinExistence type="predicted"/>
<accession>A0A1H7XFL8</accession>
<dbReference type="EMBL" id="FOAF01000010">
    <property type="protein sequence ID" value="SEM31977.1"/>
    <property type="molecule type" value="Genomic_DNA"/>
</dbReference>
<dbReference type="Proteomes" id="UP000199421">
    <property type="component" value="Unassembled WGS sequence"/>
</dbReference>
<keyword evidence="2" id="KW-1185">Reference proteome</keyword>
<dbReference type="RefSeq" id="WP_139202328.1">
    <property type="nucleotide sequence ID" value="NZ_FOAF01000010.1"/>
</dbReference>
<dbReference type="AlphaFoldDB" id="A0A1H7XFL8"/>
<evidence type="ECO:0000313" key="1">
    <source>
        <dbReference type="EMBL" id="SEM31977.1"/>
    </source>
</evidence>
<gene>
    <name evidence="1" type="ORF">SAMN05661044_04855</name>
</gene>
<reference evidence="2" key="1">
    <citation type="submission" date="2016-10" db="EMBL/GenBank/DDBJ databases">
        <authorList>
            <person name="Varghese N."/>
            <person name="Submissions S."/>
        </authorList>
    </citation>
    <scope>NUCLEOTIDE SEQUENCE [LARGE SCALE GENOMIC DNA]</scope>
    <source>
        <strain evidence="2">DSM 18733</strain>
    </source>
</reference>
<dbReference type="STRING" id="407022.SAMN05661044_04855"/>
<evidence type="ECO:0000313" key="2">
    <source>
        <dbReference type="Proteomes" id="UP000199421"/>
    </source>
</evidence>
<sequence>MQESKSKRVSVWLWHEDYPHSLNEEELRTPALVLRDVFSQFSLADCQYLLWEWQHCHYRPFLFAFGNGLLTLFRFRKMLNKLLDVAWLITRDVDDGHLFRLCDEKNANHLLGDNYFIALKKEDLWDLNRTLSKMLSKGGGLQWWKNILYHWWGMGVDKSQLDDGGRTNPTDEIPQFMQLILMIEIQYVLAMSLDVTAGESKFAATAYLSREEGQYPFKTLMKMFSKWEYDSLKDNLRDVYYLVDYGMDEGNLSKHNGLIHTQHKMVALAAILAQKEDEYFAKPEIFRFKDEEIGSFWEHDHYVPFHHLSKSEYENPLATLRQFNFAELNRKLHQYTVFLVERHRFELDDEVLSFADLFQQLERLLETLYLFIVQRIRIGY</sequence>
<protein>
    <submittedName>
        <fullName evidence="1">Uncharacterized protein</fullName>
    </submittedName>
</protein>
<dbReference type="OrthoDB" id="786898at2"/>
<name>A0A1H7XFL8_OLID1</name>
<organism evidence="1 2">
    <name type="scientific">Olivibacter domesticus</name>
    <name type="common">Pseudosphingobacterium domesticum</name>
    <dbReference type="NCBI Taxonomy" id="407022"/>
    <lineage>
        <taxon>Bacteria</taxon>
        <taxon>Pseudomonadati</taxon>
        <taxon>Bacteroidota</taxon>
        <taxon>Sphingobacteriia</taxon>
        <taxon>Sphingobacteriales</taxon>
        <taxon>Sphingobacteriaceae</taxon>
        <taxon>Olivibacter</taxon>
    </lineage>
</organism>